<dbReference type="AlphaFoldDB" id="A0A6A7YE10"/>
<gene>
    <name evidence="2" type="ORF">GHO39_26250</name>
    <name evidence="1" type="ORF">GHO40_24310</name>
</gene>
<dbReference type="GO" id="GO:0004386">
    <property type="term" value="F:helicase activity"/>
    <property type="evidence" value="ECO:0007669"/>
    <property type="project" value="UniProtKB-KW"/>
</dbReference>
<dbReference type="Proteomes" id="UP000441404">
    <property type="component" value="Unassembled WGS sequence"/>
</dbReference>
<keyword evidence="2" id="KW-0378">Hydrolase</keyword>
<name>A0A6A7YE10_9PSED</name>
<dbReference type="Proteomes" id="UP000489190">
    <property type="component" value="Unassembled WGS sequence"/>
</dbReference>
<keyword evidence="2" id="KW-0547">Nucleotide-binding</keyword>
<organism evidence="2 4">
    <name type="scientific">Pseudomonas helleri</name>
    <dbReference type="NCBI Taxonomy" id="1608996"/>
    <lineage>
        <taxon>Bacteria</taxon>
        <taxon>Pseudomonadati</taxon>
        <taxon>Pseudomonadota</taxon>
        <taxon>Gammaproteobacteria</taxon>
        <taxon>Pseudomonadales</taxon>
        <taxon>Pseudomonadaceae</taxon>
        <taxon>Pseudomonas</taxon>
    </lineage>
</organism>
<dbReference type="RefSeq" id="WP_153330864.1">
    <property type="nucleotide sequence ID" value="NZ_WIWI01000121.1"/>
</dbReference>
<dbReference type="Pfam" id="PF14375">
    <property type="entry name" value="Cys_rich_CWC"/>
    <property type="match status" value="1"/>
</dbReference>
<dbReference type="InterPro" id="IPR032720">
    <property type="entry name" value="Cys_rich_CWC"/>
</dbReference>
<keyword evidence="2" id="KW-0347">Helicase</keyword>
<sequence>MTAPDLCPACGARNDCSMASAQTEHLPCWCYSVSIDPEILRALPPEQCNSACLCPRCADVLSQLPPAPPEHLA</sequence>
<dbReference type="EMBL" id="WIWI01000121">
    <property type="protein sequence ID" value="MQT92597.1"/>
    <property type="molecule type" value="Genomic_DNA"/>
</dbReference>
<proteinExistence type="predicted"/>
<keyword evidence="2" id="KW-0067">ATP-binding</keyword>
<comment type="caution">
    <text evidence="2">The sequence shown here is derived from an EMBL/GenBank/DDBJ whole genome shotgun (WGS) entry which is preliminary data.</text>
</comment>
<protein>
    <submittedName>
        <fullName evidence="2">Helicase</fullName>
    </submittedName>
</protein>
<evidence type="ECO:0000313" key="4">
    <source>
        <dbReference type="Proteomes" id="UP000489190"/>
    </source>
</evidence>
<reference evidence="3 4" key="1">
    <citation type="submission" date="2019-10" db="EMBL/GenBank/DDBJ databases">
        <title>Evaluation of single-gene subtyping targets for Pseudomonas.</title>
        <authorList>
            <person name="Reichler S.J."/>
            <person name="Orsi R.H."/>
            <person name="Wiedmann M."/>
            <person name="Martin N.H."/>
            <person name="Murphy S.I."/>
        </authorList>
    </citation>
    <scope>NUCLEOTIDE SEQUENCE [LARGE SCALE GENOMIC DNA]</scope>
    <source>
        <strain evidence="2 4">FSL R10-3254</strain>
        <strain evidence="1 3">FSL R10-3257</strain>
    </source>
</reference>
<evidence type="ECO:0000313" key="1">
    <source>
        <dbReference type="EMBL" id="MQT49818.1"/>
    </source>
</evidence>
<dbReference type="EMBL" id="WIWJ01000070">
    <property type="protein sequence ID" value="MQT49818.1"/>
    <property type="molecule type" value="Genomic_DNA"/>
</dbReference>
<evidence type="ECO:0000313" key="2">
    <source>
        <dbReference type="EMBL" id="MQT92597.1"/>
    </source>
</evidence>
<evidence type="ECO:0000313" key="3">
    <source>
        <dbReference type="Proteomes" id="UP000441404"/>
    </source>
</evidence>
<accession>A0A6A7YE10</accession>